<name>A0ABT1ABM2_9PSEU</name>
<evidence type="ECO:0000256" key="1">
    <source>
        <dbReference type="SAM" id="Phobius"/>
    </source>
</evidence>
<keyword evidence="1" id="KW-1133">Transmembrane helix</keyword>
<keyword evidence="3" id="KW-1185">Reference proteome</keyword>
<keyword evidence="1" id="KW-0812">Transmembrane</keyword>
<evidence type="ECO:0008006" key="4">
    <source>
        <dbReference type="Google" id="ProtNLM"/>
    </source>
</evidence>
<comment type="caution">
    <text evidence="2">The sequence shown here is derived from an EMBL/GenBank/DDBJ whole genome shotgun (WGS) entry which is preliminary data.</text>
</comment>
<protein>
    <recommendedName>
        <fullName evidence="4">Lipoprotein</fullName>
    </recommendedName>
</protein>
<sequence>MNEHVGVGARGSAVVAVAVLVLSGCAGSPDPGTDEDVAFCLSRPQRQKLVDAAEALGIARAGATPGTFLVEGAEVPAATWRTDEPERFERACAAIRPDGPASEWTTGLIATVNVLVGAVLALGTSWLTARSTRRRQAGDALRAAAGRFVRSVEAFVLVRTKGTADGPTVASLLDQVGELDAAAWHAEALRRPGAAADTLLALDAVSAAIAGPWPDDRDDVTAHSREIAAAADRVRTTATALAAGLDRTWRPGGGA</sequence>
<keyword evidence="1" id="KW-0472">Membrane</keyword>
<accession>A0ABT1ABM2</accession>
<dbReference type="RefSeq" id="WP_252445934.1">
    <property type="nucleotide sequence ID" value="NZ_JAGSOV010000083.1"/>
</dbReference>
<dbReference type="Proteomes" id="UP001165283">
    <property type="component" value="Unassembled WGS sequence"/>
</dbReference>
<gene>
    <name evidence="2" type="ORF">KDL28_35760</name>
</gene>
<feature type="transmembrane region" description="Helical" evidence="1">
    <location>
        <begin position="107"/>
        <end position="127"/>
    </location>
</feature>
<organism evidence="2 3">
    <name type="scientific">Pseudonocardia humida</name>
    <dbReference type="NCBI Taxonomy" id="2800819"/>
    <lineage>
        <taxon>Bacteria</taxon>
        <taxon>Bacillati</taxon>
        <taxon>Actinomycetota</taxon>
        <taxon>Actinomycetes</taxon>
        <taxon>Pseudonocardiales</taxon>
        <taxon>Pseudonocardiaceae</taxon>
        <taxon>Pseudonocardia</taxon>
    </lineage>
</organism>
<evidence type="ECO:0000313" key="2">
    <source>
        <dbReference type="EMBL" id="MCO1660429.1"/>
    </source>
</evidence>
<evidence type="ECO:0000313" key="3">
    <source>
        <dbReference type="Proteomes" id="UP001165283"/>
    </source>
</evidence>
<dbReference type="EMBL" id="JAGSOV010000083">
    <property type="protein sequence ID" value="MCO1660429.1"/>
    <property type="molecule type" value="Genomic_DNA"/>
</dbReference>
<reference evidence="2" key="1">
    <citation type="submission" date="2021-04" db="EMBL/GenBank/DDBJ databases">
        <title>Pseudonocardia sp. nov., isolated from sandy soil of mangrove forest.</title>
        <authorList>
            <person name="Zan Z."/>
            <person name="Huang R."/>
            <person name="Liu W."/>
        </authorList>
    </citation>
    <scope>NUCLEOTIDE SEQUENCE</scope>
    <source>
        <strain evidence="2">S2-4</strain>
    </source>
</reference>
<proteinExistence type="predicted"/>